<sequence>MADTNKSSEPVVPTQTTSLTTPQDAEILESASSSGTKSPFNIKTPEALKKLDTFISHLNRLLHTRDGHDSLLLFLAYATQLAAAILETPSPASLRIWAQKLLILVPKPLTSRLLSLSLTSKISSILPAAPGVRLRLAERLRALVDMLDDWHTMSRLWGLITMWMLAKELITTSSTEKKKDDDQEERQAKRVETAIAATQILSLIGFFVFENTAWLSRRRVLAWSEKAQPKLMLWCVRSWGVYVFAELGRLLFEKMRRKRKETSEEDPDVRSEWNKKFVQALAWAPLTVHWTRPDGLLPETVAAFLAAYAEFISVQGLWKETAEAV</sequence>
<comment type="caution">
    <text evidence="1">The sequence shown here is derived from an EMBL/GenBank/DDBJ whole genome shotgun (WGS) entry which is preliminary data.</text>
</comment>
<protein>
    <submittedName>
        <fullName evidence="1">Uncharacterized protein</fullName>
    </submittedName>
</protein>
<evidence type="ECO:0000313" key="1">
    <source>
        <dbReference type="EMBL" id="KAJ3539855.1"/>
    </source>
</evidence>
<reference evidence="1" key="1">
    <citation type="submission" date="2022-08" db="EMBL/GenBank/DDBJ databases">
        <title>Genome Sequence of Fusarium decemcellulare.</title>
        <authorList>
            <person name="Buettner E."/>
        </authorList>
    </citation>
    <scope>NUCLEOTIDE SEQUENCE</scope>
    <source>
        <strain evidence="1">Babe19</strain>
    </source>
</reference>
<name>A0ACC1SHN6_9HYPO</name>
<gene>
    <name evidence="1" type="ORF">NM208_g5318</name>
</gene>
<evidence type="ECO:0000313" key="2">
    <source>
        <dbReference type="Proteomes" id="UP001148629"/>
    </source>
</evidence>
<dbReference type="EMBL" id="JANRMS010000438">
    <property type="protein sequence ID" value="KAJ3539855.1"/>
    <property type="molecule type" value="Genomic_DNA"/>
</dbReference>
<dbReference type="Proteomes" id="UP001148629">
    <property type="component" value="Unassembled WGS sequence"/>
</dbReference>
<accession>A0ACC1SHN6</accession>
<proteinExistence type="predicted"/>
<keyword evidence="2" id="KW-1185">Reference proteome</keyword>
<organism evidence="1 2">
    <name type="scientific">Fusarium decemcellulare</name>
    <dbReference type="NCBI Taxonomy" id="57161"/>
    <lineage>
        <taxon>Eukaryota</taxon>
        <taxon>Fungi</taxon>
        <taxon>Dikarya</taxon>
        <taxon>Ascomycota</taxon>
        <taxon>Pezizomycotina</taxon>
        <taxon>Sordariomycetes</taxon>
        <taxon>Hypocreomycetidae</taxon>
        <taxon>Hypocreales</taxon>
        <taxon>Nectriaceae</taxon>
        <taxon>Fusarium</taxon>
        <taxon>Fusarium decemcellulare species complex</taxon>
    </lineage>
</organism>